<gene>
    <name evidence="8" type="ORF">SVUK_LOCUS2615</name>
</gene>
<dbReference type="Proteomes" id="UP000270094">
    <property type="component" value="Unassembled WGS sequence"/>
</dbReference>
<dbReference type="Pfam" id="PF16421">
    <property type="entry name" value="E2F_CC-MB"/>
    <property type="match status" value="1"/>
</dbReference>
<comment type="similarity">
    <text evidence="1 5">Belongs to the E2F/DP family.</text>
</comment>
<dbReference type="FunFam" id="1.10.10.10:FF:000008">
    <property type="entry name" value="E2F transcription factor 1"/>
    <property type="match status" value="1"/>
</dbReference>
<dbReference type="SUPFAM" id="SSF46785">
    <property type="entry name" value="Winged helix' DNA-binding domain"/>
    <property type="match status" value="1"/>
</dbReference>
<sequence length="313" mass="35441">MDDGIDQPQMGTRADKSLGLLTQRFIRLLECSAGGICDLNQAAEALSVRQKRRIYDITNVLEGIGLIEKKSKNVIQWKAGDLLKTDEKEDDPDVIAHLENLKSELAQLREEESAYDEHIKWLQQIIKSMRNVCESSKNQRFAYISQSDIHKVFPYSNTFAVQAPPGTNVEVLPPRFGGVIDTRYLLRLSSSCGPITAVFANKEETRPRVYRAVVDAARYHPVEQELYTDDPGSIVEEIDDTVRSSRRRRIEEVKGSSGSARSYRVNPTSHGADNFEKTSECAIVQVQPPPNHEDYQFRVKNYSSAFDLFVDEI</sequence>
<dbReference type="Gene3D" id="6.10.250.540">
    <property type="match status" value="1"/>
</dbReference>
<accession>A0A3P7ITL5</accession>
<feature type="domain" description="E2F/DP family winged-helix DNA-binding" evidence="7">
    <location>
        <begin position="13"/>
        <end position="79"/>
    </location>
</feature>
<dbReference type="GO" id="GO:0090575">
    <property type="term" value="C:RNA polymerase II transcription regulator complex"/>
    <property type="evidence" value="ECO:0007669"/>
    <property type="project" value="TreeGrafter"/>
</dbReference>
<evidence type="ECO:0000256" key="2">
    <source>
        <dbReference type="ARBA" id="ARBA00023015"/>
    </source>
</evidence>
<dbReference type="OrthoDB" id="1743261at2759"/>
<dbReference type="PANTHER" id="PTHR12081:SF18">
    <property type="entry name" value="TRANSCRIPTION FACTOR E2F2-RELATED"/>
    <property type="match status" value="1"/>
</dbReference>
<dbReference type="GO" id="GO:0046983">
    <property type="term" value="F:protein dimerization activity"/>
    <property type="evidence" value="ECO:0007669"/>
    <property type="project" value="InterPro"/>
</dbReference>
<evidence type="ECO:0000259" key="7">
    <source>
        <dbReference type="SMART" id="SM01372"/>
    </source>
</evidence>
<dbReference type="SMART" id="SM01372">
    <property type="entry name" value="E2F_TDP"/>
    <property type="match status" value="1"/>
</dbReference>
<dbReference type="SUPFAM" id="SSF144074">
    <property type="entry name" value="E2F-DP heterodimerization region"/>
    <property type="match status" value="1"/>
</dbReference>
<keyword evidence="5" id="KW-0539">Nucleus</keyword>
<organism evidence="8 9">
    <name type="scientific">Strongylus vulgaris</name>
    <name type="common">Blood worm</name>
    <dbReference type="NCBI Taxonomy" id="40348"/>
    <lineage>
        <taxon>Eukaryota</taxon>
        <taxon>Metazoa</taxon>
        <taxon>Ecdysozoa</taxon>
        <taxon>Nematoda</taxon>
        <taxon>Chromadorea</taxon>
        <taxon>Rhabditida</taxon>
        <taxon>Rhabditina</taxon>
        <taxon>Rhabditomorpha</taxon>
        <taxon>Strongyloidea</taxon>
        <taxon>Strongylidae</taxon>
        <taxon>Strongylus</taxon>
    </lineage>
</organism>
<name>A0A3P7ITL5_STRVU</name>
<dbReference type="InterPro" id="IPR036390">
    <property type="entry name" value="WH_DNA-bd_sf"/>
</dbReference>
<dbReference type="Gene3D" id="1.10.10.10">
    <property type="entry name" value="Winged helix-like DNA-binding domain superfamily/Winged helix DNA-binding domain"/>
    <property type="match status" value="1"/>
</dbReference>
<comment type="subcellular location">
    <subcellularLocation>
        <location evidence="5">Nucleus</location>
    </subcellularLocation>
</comment>
<evidence type="ECO:0000313" key="8">
    <source>
        <dbReference type="EMBL" id="VDM67617.1"/>
    </source>
</evidence>
<feature type="region of interest" description="Disordered" evidence="6">
    <location>
        <begin position="246"/>
        <end position="271"/>
    </location>
</feature>
<keyword evidence="4 5" id="KW-0804">Transcription</keyword>
<protein>
    <recommendedName>
        <fullName evidence="7">E2F/DP family winged-helix DNA-binding domain-containing protein</fullName>
    </recommendedName>
</protein>
<evidence type="ECO:0000256" key="3">
    <source>
        <dbReference type="ARBA" id="ARBA00023125"/>
    </source>
</evidence>
<keyword evidence="3 5" id="KW-0238">DNA-binding</keyword>
<proteinExistence type="inferred from homology"/>
<dbReference type="GO" id="GO:0000978">
    <property type="term" value="F:RNA polymerase II cis-regulatory region sequence-specific DNA binding"/>
    <property type="evidence" value="ECO:0007669"/>
    <property type="project" value="InterPro"/>
</dbReference>
<dbReference type="InterPro" id="IPR015633">
    <property type="entry name" value="E2F"/>
</dbReference>
<feature type="compositionally biased region" description="Polar residues" evidence="6">
    <location>
        <begin position="256"/>
        <end position="271"/>
    </location>
</feature>
<evidence type="ECO:0000313" key="9">
    <source>
        <dbReference type="Proteomes" id="UP000270094"/>
    </source>
</evidence>
<evidence type="ECO:0000256" key="5">
    <source>
        <dbReference type="RuleBase" id="RU003796"/>
    </source>
</evidence>
<reference evidence="8 9" key="1">
    <citation type="submission" date="2018-11" db="EMBL/GenBank/DDBJ databases">
        <authorList>
            <consortium name="Pathogen Informatics"/>
        </authorList>
    </citation>
    <scope>NUCLEOTIDE SEQUENCE [LARGE SCALE GENOMIC DNA]</scope>
</reference>
<evidence type="ECO:0000256" key="1">
    <source>
        <dbReference type="ARBA" id="ARBA00010940"/>
    </source>
</evidence>
<dbReference type="GO" id="GO:0000981">
    <property type="term" value="F:DNA-binding transcription factor activity, RNA polymerase II-specific"/>
    <property type="evidence" value="ECO:0007669"/>
    <property type="project" value="TreeGrafter"/>
</dbReference>
<dbReference type="PANTHER" id="PTHR12081">
    <property type="entry name" value="TRANSCRIPTION FACTOR E2F"/>
    <property type="match status" value="1"/>
</dbReference>
<dbReference type="InterPro" id="IPR037241">
    <property type="entry name" value="E2F-DP_heterodim"/>
</dbReference>
<evidence type="ECO:0000256" key="4">
    <source>
        <dbReference type="ARBA" id="ARBA00023163"/>
    </source>
</evidence>
<keyword evidence="9" id="KW-1185">Reference proteome</keyword>
<dbReference type="Pfam" id="PF02319">
    <property type="entry name" value="WHD_E2F_TDP"/>
    <property type="match status" value="1"/>
</dbReference>
<evidence type="ECO:0000256" key="6">
    <source>
        <dbReference type="SAM" id="MobiDB-lite"/>
    </source>
</evidence>
<keyword evidence="2 5" id="KW-0805">Transcription regulation</keyword>
<dbReference type="InterPro" id="IPR003316">
    <property type="entry name" value="E2F_WHTH_DNA-bd_dom"/>
</dbReference>
<dbReference type="InterPro" id="IPR032198">
    <property type="entry name" value="E2F_CC-MB"/>
</dbReference>
<dbReference type="InterPro" id="IPR036388">
    <property type="entry name" value="WH-like_DNA-bd_sf"/>
</dbReference>
<dbReference type="EMBL" id="UYYB01006025">
    <property type="protein sequence ID" value="VDM67617.1"/>
    <property type="molecule type" value="Genomic_DNA"/>
</dbReference>
<dbReference type="AlphaFoldDB" id="A0A3P7ITL5"/>